<accession>A0A5C8UII7</accession>
<reference evidence="3 4" key="1">
    <citation type="submission" date="2019-08" db="EMBL/GenBank/DDBJ databases">
        <title>Bacterial whole genome sequence for Glaciihabitans sp. CHu50b-6-2.</title>
        <authorList>
            <person name="Jin L."/>
        </authorList>
    </citation>
    <scope>NUCLEOTIDE SEQUENCE [LARGE SCALE GENOMIC DNA]</scope>
    <source>
        <strain evidence="3 4">CHu50b-6-2</strain>
    </source>
</reference>
<dbReference type="Gene3D" id="3.40.50.720">
    <property type="entry name" value="NAD(P)-binding Rossmann-like Domain"/>
    <property type="match status" value="1"/>
</dbReference>
<dbReference type="RefSeq" id="WP_147785174.1">
    <property type="nucleotide sequence ID" value="NZ_VRMG01000016.1"/>
</dbReference>
<name>A0A5C8UII7_9MICO</name>
<evidence type="ECO:0000256" key="1">
    <source>
        <dbReference type="ARBA" id="ARBA00006484"/>
    </source>
</evidence>
<dbReference type="Pfam" id="PF00106">
    <property type="entry name" value="adh_short"/>
    <property type="match status" value="1"/>
</dbReference>
<dbReference type="InterPro" id="IPR002347">
    <property type="entry name" value="SDR_fam"/>
</dbReference>
<evidence type="ECO:0000313" key="4">
    <source>
        <dbReference type="Proteomes" id="UP000321379"/>
    </source>
</evidence>
<proteinExistence type="inferred from homology"/>
<dbReference type="SUPFAM" id="SSF51735">
    <property type="entry name" value="NAD(P)-binding Rossmann-fold domains"/>
    <property type="match status" value="1"/>
</dbReference>
<evidence type="ECO:0000256" key="2">
    <source>
        <dbReference type="ARBA" id="ARBA00023002"/>
    </source>
</evidence>
<dbReference type="PANTHER" id="PTHR24321">
    <property type="entry name" value="DEHYDROGENASES, SHORT CHAIN"/>
    <property type="match status" value="1"/>
</dbReference>
<dbReference type="Proteomes" id="UP000321379">
    <property type="component" value="Unassembled WGS sequence"/>
</dbReference>
<gene>
    <name evidence="3" type="ORF">FVP33_18500</name>
</gene>
<protein>
    <submittedName>
        <fullName evidence="3">SDR family oxidoreductase</fullName>
    </submittedName>
</protein>
<dbReference type="InterPro" id="IPR036291">
    <property type="entry name" value="NAD(P)-bd_dom_sf"/>
</dbReference>
<organism evidence="3 4">
    <name type="scientific">Lacisediminihabitans profunda</name>
    <dbReference type="NCBI Taxonomy" id="2594790"/>
    <lineage>
        <taxon>Bacteria</taxon>
        <taxon>Bacillati</taxon>
        <taxon>Actinomycetota</taxon>
        <taxon>Actinomycetes</taxon>
        <taxon>Micrococcales</taxon>
        <taxon>Microbacteriaceae</taxon>
        <taxon>Lacisediminihabitans</taxon>
    </lineage>
</organism>
<dbReference type="AlphaFoldDB" id="A0A5C8UII7"/>
<keyword evidence="2" id="KW-0560">Oxidoreductase</keyword>
<dbReference type="PRINTS" id="PR00081">
    <property type="entry name" value="GDHRDH"/>
</dbReference>
<comment type="similarity">
    <text evidence="1">Belongs to the short-chain dehydrogenases/reductases (SDR) family.</text>
</comment>
<dbReference type="GO" id="GO:0016491">
    <property type="term" value="F:oxidoreductase activity"/>
    <property type="evidence" value="ECO:0007669"/>
    <property type="project" value="UniProtKB-KW"/>
</dbReference>
<evidence type="ECO:0000313" key="3">
    <source>
        <dbReference type="EMBL" id="TXN28133.1"/>
    </source>
</evidence>
<comment type="caution">
    <text evidence="3">The sequence shown here is derived from an EMBL/GenBank/DDBJ whole genome shotgun (WGS) entry which is preliminary data.</text>
</comment>
<dbReference type="EMBL" id="VRMG01000016">
    <property type="protein sequence ID" value="TXN28133.1"/>
    <property type="molecule type" value="Genomic_DNA"/>
</dbReference>
<sequence length="260" mass="27014">MSRTYVVTGSASGIGKATRELLLERGERVIGVDIRDADVTVDLSTAEGRSTLVEKVTELSGGVVDAVLAIAGLATPTAKTAAVNYFGTVATLEGLRPLLAKSPAPRAVAVSSMASLFPPDDALLAALLAGNETEALARAVVLEAGGPEQGGLIYGTTKRALALWIRRHAATAEWAGASIPLNGVAPGVVETPMTADLIATAQQREQLTQMVPMPLNGIFEPRAVAYLLAWLSSEENAHLCGQIVFIDGGSDVVIRGDSTW</sequence>
<dbReference type="PANTHER" id="PTHR24321:SF8">
    <property type="entry name" value="ESTRADIOL 17-BETA-DEHYDROGENASE 8-RELATED"/>
    <property type="match status" value="1"/>
</dbReference>
<dbReference type="Pfam" id="PF13561">
    <property type="entry name" value="adh_short_C2"/>
    <property type="match status" value="1"/>
</dbReference>
<keyword evidence="4" id="KW-1185">Reference proteome</keyword>